<evidence type="ECO:0008006" key="3">
    <source>
        <dbReference type="Google" id="ProtNLM"/>
    </source>
</evidence>
<dbReference type="Proteomes" id="UP000471381">
    <property type="component" value="Unassembled WGS sequence"/>
</dbReference>
<reference evidence="1 2" key="1">
    <citation type="submission" date="2020-01" db="EMBL/GenBank/DDBJ databases">
        <title>Genomes of bacteria type strains.</title>
        <authorList>
            <person name="Chen J."/>
            <person name="Zhu S."/>
            <person name="Yang J."/>
        </authorList>
    </citation>
    <scope>NUCLEOTIDE SEQUENCE [LARGE SCALE GENOMIC DNA]</scope>
    <source>
        <strain evidence="1 2">LMG 24078</strain>
    </source>
</reference>
<name>A0A6N9TJ85_9ALTE</name>
<comment type="caution">
    <text evidence="1">The sequence shown here is derived from an EMBL/GenBank/DDBJ whole genome shotgun (WGS) entry which is preliminary data.</text>
</comment>
<gene>
    <name evidence="1" type="ORF">GTQ48_11605</name>
</gene>
<dbReference type="AlphaFoldDB" id="A0A6N9TJ85"/>
<organism evidence="1 2">
    <name type="scientific">Alteromonas genovensis</name>
    <dbReference type="NCBI Taxonomy" id="471225"/>
    <lineage>
        <taxon>Bacteria</taxon>
        <taxon>Pseudomonadati</taxon>
        <taxon>Pseudomonadota</taxon>
        <taxon>Gammaproteobacteria</taxon>
        <taxon>Alteromonadales</taxon>
        <taxon>Alteromonadaceae</taxon>
        <taxon>Alteromonas/Salinimonas group</taxon>
        <taxon>Alteromonas</taxon>
    </lineage>
</organism>
<sequence length="104" mass="11986">MTERRLISELTEVCEGLKKQDNGFVWLTHLGHWRNPEIVAVFDTDINRNRALEQNWDATFITQVEIALEGIKSTLVSVRFDSEEACAKQSQGNWDTHFAKNVTH</sequence>
<dbReference type="EMBL" id="JAAAWO010000008">
    <property type="protein sequence ID" value="NDW16165.1"/>
    <property type="molecule type" value="Genomic_DNA"/>
</dbReference>
<proteinExistence type="predicted"/>
<evidence type="ECO:0000313" key="1">
    <source>
        <dbReference type="EMBL" id="NDW16165.1"/>
    </source>
</evidence>
<evidence type="ECO:0000313" key="2">
    <source>
        <dbReference type="Proteomes" id="UP000471381"/>
    </source>
</evidence>
<dbReference type="RefSeq" id="WP_163106858.1">
    <property type="nucleotide sequence ID" value="NZ_JAAAWO010000008.1"/>
</dbReference>
<protein>
    <recommendedName>
        <fullName evidence="3">Fis family transcriptional regulator</fullName>
    </recommendedName>
</protein>
<keyword evidence="2" id="KW-1185">Reference proteome</keyword>
<accession>A0A6N9TJ85</accession>